<name>A0A1H1FRZ2_9PSED</name>
<feature type="region of interest" description="Disordered" evidence="1">
    <location>
        <begin position="43"/>
        <end position="71"/>
    </location>
</feature>
<protein>
    <submittedName>
        <fullName evidence="2">Uncharacterized protein</fullName>
    </submittedName>
</protein>
<evidence type="ECO:0000256" key="1">
    <source>
        <dbReference type="SAM" id="MobiDB-lite"/>
    </source>
</evidence>
<proteinExistence type="predicted"/>
<evidence type="ECO:0000313" key="2">
    <source>
        <dbReference type="EMBL" id="SDR03650.1"/>
    </source>
</evidence>
<reference evidence="3" key="1">
    <citation type="submission" date="2016-10" db="EMBL/GenBank/DDBJ databases">
        <authorList>
            <person name="Varghese N."/>
            <person name="Submissions S."/>
        </authorList>
    </citation>
    <scope>NUCLEOTIDE SEQUENCE [LARGE SCALE GENOMIC DNA]</scope>
    <source>
        <strain evidence="3">BS3775</strain>
    </source>
</reference>
<evidence type="ECO:0000313" key="3">
    <source>
        <dbReference type="Proteomes" id="UP000199570"/>
    </source>
</evidence>
<dbReference type="AlphaFoldDB" id="A0A1H1FRZ2"/>
<organism evidence="2 3">
    <name type="scientific">Pseudomonas moorei</name>
    <dbReference type="NCBI Taxonomy" id="395599"/>
    <lineage>
        <taxon>Bacteria</taxon>
        <taxon>Pseudomonadati</taxon>
        <taxon>Pseudomonadota</taxon>
        <taxon>Gammaproteobacteria</taxon>
        <taxon>Pseudomonadales</taxon>
        <taxon>Pseudomonadaceae</taxon>
        <taxon>Pseudomonas</taxon>
    </lineage>
</organism>
<feature type="compositionally biased region" description="Polar residues" evidence="1">
    <location>
        <begin position="50"/>
        <end position="63"/>
    </location>
</feature>
<sequence length="333" mass="35141">MHGNAVAGVTRSLNERVLPLATGRGQCASFECAGSSTCHANRHSRGRAVGTSSSQNPCQPVNSDSRRPASPEEILARHVTYKHRLSRELNVNTARMFFITTALGAFLSGCDIEQTNSIATVNEECASLVSAKYIGQNGAEVCVTTPLSKSDTSIAGTIVGVDSAGPFMVTALTSDGDILRQATTLANGDFTMTQLNLSSLPGKGISFSVFVNGISSPPTRLVVGQEPAVKCVRGTPNYPLCGTYPGAIFFPIKNSVTTLFSVPSGDTFRAPTLLPHFVGLNVINWRPGKAIGRLPNVPAPLKPGEAQTVYATVNINEESFAYPVTQTVLPGDK</sequence>
<keyword evidence="3" id="KW-1185">Reference proteome</keyword>
<accession>A0A1H1FRZ2</accession>
<dbReference type="Proteomes" id="UP000199570">
    <property type="component" value="Unassembled WGS sequence"/>
</dbReference>
<dbReference type="EMBL" id="FNKJ01000003">
    <property type="protein sequence ID" value="SDR03650.1"/>
    <property type="molecule type" value="Genomic_DNA"/>
</dbReference>
<gene>
    <name evidence="2" type="ORF">SAMN04490195_2869</name>
</gene>